<name>A0A5A7VHU1_CUCMM</name>
<dbReference type="SUPFAM" id="SSF54160">
    <property type="entry name" value="Chromo domain-like"/>
    <property type="match status" value="1"/>
</dbReference>
<dbReference type="OrthoDB" id="545631at2759"/>
<feature type="region of interest" description="Disordered" evidence="1">
    <location>
        <begin position="293"/>
        <end position="325"/>
    </location>
</feature>
<dbReference type="EMBL" id="SSTE01000742">
    <property type="protein sequence ID" value="KAA0066924.1"/>
    <property type="molecule type" value="Genomic_DNA"/>
</dbReference>
<sequence length="374" mass="43847">MTEIMRLHGVPVSIVSDRDARFTSKFWKTLACLGNEILEDMMRACVLEFSGSWDTHLHLMEFAYNNSYQATIGMASFEALYGRCCRSPVCWGEVGEQRLLGPELVQTTNAAIQKIRARITYEVCSEVRKEEAKSTFLHDVFHVSMLRKYVSNPTHVVDFEPLQINENLSYEEQPVEIFAREVKMLRNRGIALVKVLWRNHGVEEATWEREEDMRAQYPSCSRIRTFEDKSFSKKGRFLSRRPDDIFLDAIHDIGKASPDKLYRRHVLRRESLPRQALLCSFVKESFCRHYTESSRNALENGDKRDPEKVRMEREELERQQREGWRRATDRGRLKLKLQSRRRTTMTMEGTTASYGQRRMFLSSPNPFPFVFSSM</sequence>
<dbReference type="Gene3D" id="3.30.420.10">
    <property type="entry name" value="Ribonuclease H-like superfamily/Ribonuclease H"/>
    <property type="match status" value="1"/>
</dbReference>
<proteinExistence type="predicted"/>
<dbReference type="AlphaFoldDB" id="A0A5A7VHU1"/>
<reference evidence="2 3" key="1">
    <citation type="submission" date="2019-08" db="EMBL/GenBank/DDBJ databases">
        <title>Draft genome sequences of two oriental melons (Cucumis melo L. var makuwa).</title>
        <authorList>
            <person name="Kwon S.-Y."/>
        </authorList>
    </citation>
    <scope>NUCLEOTIDE SEQUENCE [LARGE SCALE GENOMIC DNA]</scope>
    <source>
        <strain evidence="3">cv. SW 3</strain>
        <tissue evidence="2">Leaf</tissue>
    </source>
</reference>
<dbReference type="InterPro" id="IPR036397">
    <property type="entry name" value="RNaseH_sf"/>
</dbReference>
<evidence type="ECO:0000313" key="2">
    <source>
        <dbReference type="EMBL" id="KAA0066924.1"/>
    </source>
</evidence>
<gene>
    <name evidence="2" type="ORF">E6C27_scaffold550G00520</name>
</gene>
<evidence type="ECO:0000256" key="1">
    <source>
        <dbReference type="SAM" id="MobiDB-lite"/>
    </source>
</evidence>
<protein>
    <submittedName>
        <fullName evidence="2">Pol protein</fullName>
    </submittedName>
</protein>
<accession>A0A5A7VHU1</accession>
<dbReference type="SUPFAM" id="SSF53098">
    <property type="entry name" value="Ribonuclease H-like"/>
    <property type="match status" value="1"/>
</dbReference>
<dbReference type="GO" id="GO:0003676">
    <property type="term" value="F:nucleic acid binding"/>
    <property type="evidence" value="ECO:0007669"/>
    <property type="project" value="InterPro"/>
</dbReference>
<dbReference type="PANTHER" id="PTHR46148">
    <property type="entry name" value="CHROMO DOMAIN-CONTAINING PROTEIN"/>
    <property type="match status" value="1"/>
</dbReference>
<evidence type="ECO:0000313" key="3">
    <source>
        <dbReference type="Proteomes" id="UP000321393"/>
    </source>
</evidence>
<dbReference type="InterPro" id="IPR016197">
    <property type="entry name" value="Chromo-like_dom_sf"/>
</dbReference>
<dbReference type="Proteomes" id="UP000321393">
    <property type="component" value="Unassembled WGS sequence"/>
</dbReference>
<organism evidence="2 3">
    <name type="scientific">Cucumis melo var. makuwa</name>
    <name type="common">Oriental melon</name>
    <dbReference type="NCBI Taxonomy" id="1194695"/>
    <lineage>
        <taxon>Eukaryota</taxon>
        <taxon>Viridiplantae</taxon>
        <taxon>Streptophyta</taxon>
        <taxon>Embryophyta</taxon>
        <taxon>Tracheophyta</taxon>
        <taxon>Spermatophyta</taxon>
        <taxon>Magnoliopsida</taxon>
        <taxon>eudicotyledons</taxon>
        <taxon>Gunneridae</taxon>
        <taxon>Pentapetalae</taxon>
        <taxon>rosids</taxon>
        <taxon>fabids</taxon>
        <taxon>Cucurbitales</taxon>
        <taxon>Cucurbitaceae</taxon>
        <taxon>Benincaseae</taxon>
        <taxon>Cucumis</taxon>
    </lineage>
</organism>
<feature type="compositionally biased region" description="Basic and acidic residues" evidence="1">
    <location>
        <begin position="300"/>
        <end position="325"/>
    </location>
</feature>
<comment type="caution">
    <text evidence="2">The sequence shown here is derived from an EMBL/GenBank/DDBJ whole genome shotgun (WGS) entry which is preliminary data.</text>
</comment>
<dbReference type="InterPro" id="IPR012337">
    <property type="entry name" value="RNaseH-like_sf"/>
</dbReference>
<dbReference type="PANTHER" id="PTHR46148:SF60">
    <property type="entry name" value="CHROMO DOMAIN-CONTAINING PROTEIN"/>
    <property type="match status" value="1"/>
</dbReference>